<feature type="region of interest" description="Disordered" evidence="1">
    <location>
        <begin position="17"/>
        <end position="41"/>
    </location>
</feature>
<gene>
    <name evidence="2" type="ORF">PAXINDRAFT_99601</name>
</gene>
<keyword evidence="3" id="KW-1185">Reference proteome</keyword>
<proteinExistence type="predicted"/>
<dbReference type="AlphaFoldDB" id="A0A0C9SZ66"/>
<feature type="region of interest" description="Disordered" evidence="1">
    <location>
        <begin position="153"/>
        <end position="199"/>
    </location>
</feature>
<reference evidence="2 3" key="1">
    <citation type="submission" date="2014-06" db="EMBL/GenBank/DDBJ databases">
        <authorList>
            <consortium name="DOE Joint Genome Institute"/>
            <person name="Kuo A."/>
            <person name="Kohler A."/>
            <person name="Nagy L.G."/>
            <person name="Floudas D."/>
            <person name="Copeland A."/>
            <person name="Barry K.W."/>
            <person name="Cichocki N."/>
            <person name="Veneault-Fourrey C."/>
            <person name="LaButti K."/>
            <person name="Lindquist E.A."/>
            <person name="Lipzen A."/>
            <person name="Lundell T."/>
            <person name="Morin E."/>
            <person name="Murat C."/>
            <person name="Sun H."/>
            <person name="Tunlid A."/>
            <person name="Henrissat B."/>
            <person name="Grigoriev I.V."/>
            <person name="Hibbett D.S."/>
            <person name="Martin F."/>
            <person name="Nordberg H.P."/>
            <person name="Cantor M.N."/>
            <person name="Hua S.X."/>
        </authorList>
    </citation>
    <scope>NUCLEOTIDE SEQUENCE [LARGE SCALE GENOMIC DNA]</scope>
    <source>
        <strain evidence="2 3">ATCC 200175</strain>
    </source>
</reference>
<evidence type="ECO:0000256" key="1">
    <source>
        <dbReference type="SAM" id="MobiDB-lite"/>
    </source>
</evidence>
<dbReference type="EMBL" id="KN819337">
    <property type="protein sequence ID" value="KIJ15419.1"/>
    <property type="molecule type" value="Genomic_DNA"/>
</dbReference>
<dbReference type="OrthoDB" id="2689095at2759"/>
<dbReference type="Proteomes" id="UP000053647">
    <property type="component" value="Unassembled WGS sequence"/>
</dbReference>
<protein>
    <submittedName>
        <fullName evidence="2">Unplaced genomic scaffold PAXINscaffold_15, whole genome shotgun sequence</fullName>
    </submittedName>
</protein>
<organism evidence="2 3">
    <name type="scientific">Paxillus involutus ATCC 200175</name>
    <dbReference type="NCBI Taxonomy" id="664439"/>
    <lineage>
        <taxon>Eukaryota</taxon>
        <taxon>Fungi</taxon>
        <taxon>Dikarya</taxon>
        <taxon>Basidiomycota</taxon>
        <taxon>Agaricomycotina</taxon>
        <taxon>Agaricomycetes</taxon>
        <taxon>Agaricomycetidae</taxon>
        <taxon>Boletales</taxon>
        <taxon>Paxilineae</taxon>
        <taxon>Paxillaceae</taxon>
        <taxon>Paxillus</taxon>
    </lineage>
</organism>
<evidence type="ECO:0000313" key="3">
    <source>
        <dbReference type="Proteomes" id="UP000053647"/>
    </source>
</evidence>
<reference evidence="3" key="2">
    <citation type="submission" date="2015-01" db="EMBL/GenBank/DDBJ databases">
        <title>Evolutionary Origins and Diversification of the Mycorrhizal Mutualists.</title>
        <authorList>
            <consortium name="DOE Joint Genome Institute"/>
            <consortium name="Mycorrhizal Genomics Consortium"/>
            <person name="Kohler A."/>
            <person name="Kuo A."/>
            <person name="Nagy L.G."/>
            <person name="Floudas D."/>
            <person name="Copeland A."/>
            <person name="Barry K.W."/>
            <person name="Cichocki N."/>
            <person name="Veneault-Fourrey C."/>
            <person name="LaButti K."/>
            <person name="Lindquist E.A."/>
            <person name="Lipzen A."/>
            <person name="Lundell T."/>
            <person name="Morin E."/>
            <person name="Murat C."/>
            <person name="Riley R."/>
            <person name="Ohm R."/>
            <person name="Sun H."/>
            <person name="Tunlid A."/>
            <person name="Henrissat B."/>
            <person name="Grigoriev I.V."/>
            <person name="Hibbett D.S."/>
            <person name="Martin F."/>
        </authorList>
    </citation>
    <scope>NUCLEOTIDE SEQUENCE [LARGE SCALE GENOMIC DNA]</scope>
    <source>
        <strain evidence="3">ATCC 200175</strain>
    </source>
</reference>
<sequence>MLRVMSVANSTTWTWLPTDRLPSPSHTRLRTTDATDDPSRTQRPAFSWRVWRTLPRQLFGRSHTQPRHAEVTTVYPGFAQPRVYVASRDGESTPESPTEPLPTAPGHYPGFSIIVESVSSTESQNVNLPTPAPPEHVQASCCALFSRRRARSGTAAMELSEHAPQTSHPPVSRDVTPSHSTAQNVLDLPAVVEPSSHAR</sequence>
<feature type="compositionally biased region" description="Polar residues" evidence="1">
    <location>
        <begin position="163"/>
        <end position="184"/>
    </location>
</feature>
<name>A0A0C9SZ66_PAXIN</name>
<accession>A0A0C9SZ66</accession>
<dbReference type="HOGENOM" id="CLU_097028_0_0_1"/>
<evidence type="ECO:0000313" key="2">
    <source>
        <dbReference type="EMBL" id="KIJ15419.1"/>
    </source>
</evidence>
<feature type="compositionally biased region" description="Basic and acidic residues" evidence="1">
    <location>
        <begin position="30"/>
        <end position="40"/>
    </location>
</feature>